<dbReference type="AlphaFoldDB" id="A0AAV0YBH3"/>
<dbReference type="PROSITE" id="PS50096">
    <property type="entry name" value="IQ"/>
    <property type="match status" value="2"/>
</dbReference>
<dbReference type="SMART" id="SM00015">
    <property type="entry name" value="IQ"/>
    <property type="match status" value="1"/>
</dbReference>
<dbReference type="PANTHER" id="PTHR32295:SF245">
    <property type="entry name" value="IQ CALMODULIN-BINDING MOTIF PROTEIN"/>
    <property type="match status" value="1"/>
</dbReference>
<evidence type="ECO:0000313" key="7">
    <source>
        <dbReference type="Proteomes" id="UP001157006"/>
    </source>
</evidence>
<organism evidence="6 7">
    <name type="scientific">Vicia faba</name>
    <name type="common">Broad bean</name>
    <name type="synonym">Faba vulgaris</name>
    <dbReference type="NCBI Taxonomy" id="3906"/>
    <lineage>
        <taxon>Eukaryota</taxon>
        <taxon>Viridiplantae</taxon>
        <taxon>Streptophyta</taxon>
        <taxon>Embryophyta</taxon>
        <taxon>Tracheophyta</taxon>
        <taxon>Spermatophyta</taxon>
        <taxon>Magnoliopsida</taxon>
        <taxon>eudicotyledons</taxon>
        <taxon>Gunneridae</taxon>
        <taxon>Pentapetalae</taxon>
        <taxon>rosids</taxon>
        <taxon>fabids</taxon>
        <taxon>Fabales</taxon>
        <taxon>Fabaceae</taxon>
        <taxon>Papilionoideae</taxon>
        <taxon>50 kb inversion clade</taxon>
        <taxon>NPAAA clade</taxon>
        <taxon>Hologalegina</taxon>
        <taxon>IRL clade</taxon>
        <taxon>Fabeae</taxon>
        <taxon>Vicia</taxon>
    </lineage>
</organism>
<reference evidence="6 7" key="1">
    <citation type="submission" date="2023-01" db="EMBL/GenBank/DDBJ databases">
        <authorList>
            <person name="Kreplak J."/>
        </authorList>
    </citation>
    <scope>NUCLEOTIDE SEQUENCE [LARGE SCALE GENOMIC DNA]</scope>
</reference>
<dbReference type="PANTHER" id="PTHR32295">
    <property type="entry name" value="IQ-DOMAIN 5-RELATED"/>
    <property type="match status" value="1"/>
</dbReference>
<evidence type="ECO:0000259" key="5">
    <source>
        <dbReference type="Pfam" id="PF13178"/>
    </source>
</evidence>
<dbReference type="EMBL" id="CATIWC010000583">
    <property type="protein sequence ID" value="CAI8583295.1"/>
    <property type="molecule type" value="Genomic_DNA"/>
</dbReference>
<comment type="subunit">
    <text evidence="3">Binds to multiple calmodulin (CaM) in the presence of Ca(2+) and CaM-like proteins.</text>
</comment>
<feature type="compositionally biased region" description="Polar residues" evidence="4">
    <location>
        <begin position="311"/>
        <end position="323"/>
    </location>
</feature>
<evidence type="ECO:0000256" key="2">
    <source>
        <dbReference type="ARBA" id="ARBA00024341"/>
    </source>
</evidence>
<comment type="similarity">
    <text evidence="2">Belongs to the IQD family.</text>
</comment>
<evidence type="ECO:0000313" key="6">
    <source>
        <dbReference type="EMBL" id="CAI8583295.1"/>
    </source>
</evidence>
<dbReference type="InterPro" id="IPR000048">
    <property type="entry name" value="IQ_motif_EF-hand-BS"/>
</dbReference>
<feature type="domain" description="DUF4005" evidence="5">
    <location>
        <begin position="302"/>
        <end position="365"/>
    </location>
</feature>
<accession>A0AAV0YBH3</accession>
<gene>
    <name evidence="6" type="ORF">VFH_U021000</name>
</gene>
<dbReference type="InterPro" id="IPR025064">
    <property type="entry name" value="DUF4005"/>
</dbReference>
<feature type="region of interest" description="Disordered" evidence="4">
    <location>
        <begin position="299"/>
        <end position="336"/>
    </location>
</feature>
<dbReference type="Gene3D" id="1.20.5.190">
    <property type="match status" value="1"/>
</dbReference>
<evidence type="ECO:0000256" key="3">
    <source>
        <dbReference type="ARBA" id="ARBA00024378"/>
    </source>
</evidence>
<keyword evidence="1" id="KW-0112">Calmodulin-binding</keyword>
<dbReference type="GO" id="GO:0005516">
    <property type="term" value="F:calmodulin binding"/>
    <property type="evidence" value="ECO:0007669"/>
    <property type="project" value="UniProtKB-KW"/>
</dbReference>
<sequence>MAKKGWFSMVERIFTHSTQEKKEKRRKWIFGRLKNKRFPLIEALPPLRETRLSEAEEEHNRHALTVAIASAEAALNAAQVAVEVVKFQSVHQCKGKLREVNHDASISTHKCKKKIEESAALKIQTTFRGYLARKALRALKGIVMLQAIIRGRAVRRQAMSTLKCLQSIVSIQSQVIARKLQNVEGRWDCGEYEDKIIRMDSNSERKWDHSILMKKEVDSSSISKKEAAIRKERVKEWSYNHRKSAESERNGRWRYWMEQGVDTQHSKSKELEDLDSLFSSHSRAVEDCGRRQLKLRHIQKENEDEGLDSPILSSRNSYPQRSQSTEREDYSFPRSPAIPTYMAATKSTQAKVRSTSTPKTRIGGNWDMNYDCYSPCKGSPSLKGLSRP</sequence>
<evidence type="ECO:0000256" key="1">
    <source>
        <dbReference type="ARBA" id="ARBA00022860"/>
    </source>
</evidence>
<keyword evidence="7" id="KW-1185">Reference proteome</keyword>
<name>A0AAV0YBH3_VICFA</name>
<dbReference type="Proteomes" id="UP001157006">
    <property type="component" value="Unassembled WGS sequence"/>
</dbReference>
<dbReference type="Pfam" id="PF13178">
    <property type="entry name" value="DUF4005"/>
    <property type="match status" value="1"/>
</dbReference>
<evidence type="ECO:0000256" key="4">
    <source>
        <dbReference type="SAM" id="MobiDB-lite"/>
    </source>
</evidence>
<comment type="caution">
    <text evidence="6">The sequence shown here is derived from an EMBL/GenBank/DDBJ whole genome shotgun (WGS) entry which is preliminary data.</text>
</comment>
<proteinExistence type="inferred from homology"/>
<protein>
    <recommendedName>
        <fullName evidence="5">DUF4005 domain-containing protein</fullName>
    </recommendedName>
</protein>
<dbReference type="CDD" id="cd23767">
    <property type="entry name" value="IQCD"/>
    <property type="match status" value="1"/>
</dbReference>
<dbReference type="Pfam" id="PF00612">
    <property type="entry name" value="IQ"/>
    <property type="match status" value="1"/>
</dbReference>